<evidence type="ECO:0000313" key="2">
    <source>
        <dbReference type="EMBL" id="TNN59344.1"/>
    </source>
</evidence>
<sequence length="199" mass="21774">MKRARRPLMEGDEGSHDEEKHVRDMQKQREREERADQSRSPRSLRLLIRSSGRWCAASVPIPSRSSLALVSFGELRRPRWAAYTPVSQSGRRLAAGGLLQRARQERLLSFFPIPAASVGALPAHFHSSLAEIPALAACLTWPAKQSNAPSSLPSLAGVKGGDGSMFQQLDGGPLEVQRDFWSDLQFSPDCGLNTPAFGG</sequence>
<dbReference type="EMBL" id="SRLO01000358">
    <property type="protein sequence ID" value="TNN59344.1"/>
    <property type="molecule type" value="Genomic_DNA"/>
</dbReference>
<feature type="region of interest" description="Disordered" evidence="1">
    <location>
        <begin position="1"/>
        <end position="42"/>
    </location>
</feature>
<protein>
    <submittedName>
        <fullName evidence="2">Uncharacterized protein</fullName>
    </submittedName>
</protein>
<organism evidence="2 3">
    <name type="scientific">Liparis tanakae</name>
    <name type="common">Tanaka's snailfish</name>
    <dbReference type="NCBI Taxonomy" id="230148"/>
    <lineage>
        <taxon>Eukaryota</taxon>
        <taxon>Metazoa</taxon>
        <taxon>Chordata</taxon>
        <taxon>Craniata</taxon>
        <taxon>Vertebrata</taxon>
        <taxon>Euteleostomi</taxon>
        <taxon>Actinopterygii</taxon>
        <taxon>Neopterygii</taxon>
        <taxon>Teleostei</taxon>
        <taxon>Neoteleostei</taxon>
        <taxon>Acanthomorphata</taxon>
        <taxon>Eupercaria</taxon>
        <taxon>Perciformes</taxon>
        <taxon>Cottioidei</taxon>
        <taxon>Cottales</taxon>
        <taxon>Liparidae</taxon>
        <taxon>Liparis</taxon>
    </lineage>
</organism>
<dbReference type="AlphaFoldDB" id="A0A4Z2H3F0"/>
<feature type="compositionally biased region" description="Basic and acidic residues" evidence="1">
    <location>
        <begin position="7"/>
        <end position="39"/>
    </location>
</feature>
<accession>A0A4Z2H3F0</accession>
<proteinExistence type="predicted"/>
<comment type="caution">
    <text evidence="2">The sequence shown here is derived from an EMBL/GenBank/DDBJ whole genome shotgun (WGS) entry which is preliminary data.</text>
</comment>
<name>A0A4Z2H3F0_9TELE</name>
<evidence type="ECO:0000256" key="1">
    <source>
        <dbReference type="SAM" id="MobiDB-lite"/>
    </source>
</evidence>
<evidence type="ECO:0000313" key="3">
    <source>
        <dbReference type="Proteomes" id="UP000314294"/>
    </source>
</evidence>
<gene>
    <name evidence="2" type="ORF">EYF80_030447</name>
</gene>
<reference evidence="2 3" key="1">
    <citation type="submission" date="2019-03" db="EMBL/GenBank/DDBJ databases">
        <title>First draft genome of Liparis tanakae, snailfish: a comprehensive survey of snailfish specific genes.</title>
        <authorList>
            <person name="Kim W."/>
            <person name="Song I."/>
            <person name="Jeong J.-H."/>
            <person name="Kim D."/>
            <person name="Kim S."/>
            <person name="Ryu S."/>
            <person name="Song J.Y."/>
            <person name="Lee S.K."/>
        </authorList>
    </citation>
    <scope>NUCLEOTIDE SEQUENCE [LARGE SCALE GENOMIC DNA]</scope>
    <source>
        <tissue evidence="2">Muscle</tissue>
    </source>
</reference>
<keyword evidence="3" id="KW-1185">Reference proteome</keyword>
<dbReference type="Proteomes" id="UP000314294">
    <property type="component" value="Unassembled WGS sequence"/>
</dbReference>